<comment type="caution">
    <text evidence="2">The sequence shown here is derived from an EMBL/GenBank/DDBJ whole genome shotgun (WGS) entry which is preliminary data.</text>
</comment>
<proteinExistence type="predicted"/>
<evidence type="ECO:0000313" key="2">
    <source>
        <dbReference type="EMBL" id="CAI9972615.1"/>
    </source>
</evidence>
<dbReference type="Proteomes" id="UP001642409">
    <property type="component" value="Unassembled WGS sequence"/>
</dbReference>
<evidence type="ECO:0000313" key="3">
    <source>
        <dbReference type="EMBL" id="CAL6024489.1"/>
    </source>
</evidence>
<accession>A0AA86R8F0</accession>
<keyword evidence="4" id="KW-1185">Reference proteome</keyword>
<evidence type="ECO:0000313" key="4">
    <source>
        <dbReference type="Proteomes" id="UP001642409"/>
    </source>
</evidence>
<dbReference type="EMBL" id="CATOUU010001114">
    <property type="protein sequence ID" value="CAI9972615.1"/>
    <property type="molecule type" value="Genomic_DNA"/>
</dbReference>
<gene>
    <name evidence="3" type="ORF">HINF_LOCUS29638</name>
    <name evidence="2" type="ORF">HINF_LOCUS60260</name>
</gene>
<feature type="transmembrane region" description="Helical" evidence="1">
    <location>
        <begin position="105"/>
        <end position="126"/>
    </location>
</feature>
<keyword evidence="1" id="KW-0812">Transmembrane</keyword>
<protein>
    <submittedName>
        <fullName evidence="3">Hypothetical_protein</fullName>
    </submittedName>
</protein>
<organism evidence="2">
    <name type="scientific">Hexamita inflata</name>
    <dbReference type="NCBI Taxonomy" id="28002"/>
    <lineage>
        <taxon>Eukaryota</taxon>
        <taxon>Metamonada</taxon>
        <taxon>Diplomonadida</taxon>
        <taxon>Hexamitidae</taxon>
        <taxon>Hexamitinae</taxon>
        <taxon>Hexamita</taxon>
    </lineage>
</organism>
<dbReference type="AlphaFoldDB" id="A0AA86R8F0"/>
<reference evidence="2" key="1">
    <citation type="submission" date="2023-06" db="EMBL/GenBank/DDBJ databases">
        <authorList>
            <person name="Kurt Z."/>
        </authorList>
    </citation>
    <scope>NUCLEOTIDE SEQUENCE</scope>
</reference>
<name>A0AA86R8F0_9EUKA</name>
<keyword evidence="1" id="KW-0472">Membrane</keyword>
<dbReference type="EMBL" id="CAXDID020000096">
    <property type="protein sequence ID" value="CAL6024489.1"/>
    <property type="molecule type" value="Genomic_DNA"/>
</dbReference>
<sequence length="153" mass="17767">MLNLIHNVISIDEHCFSCIFKLKTDLQNQSVLVINLIQECNSTSTNTIKVYYGNKLLEQMQTTDKNITIITLKTNRISVIAIQDGVEYKFFKRSNDMDDRFTKNMLIVMATIILPIIFLFGVRYVLRRRKFSRCTLVQVTPMHSTMQIAAQQL</sequence>
<reference evidence="3 4" key="2">
    <citation type="submission" date="2024-07" db="EMBL/GenBank/DDBJ databases">
        <authorList>
            <person name="Akdeniz Z."/>
        </authorList>
    </citation>
    <scope>NUCLEOTIDE SEQUENCE [LARGE SCALE GENOMIC DNA]</scope>
</reference>
<evidence type="ECO:0000256" key="1">
    <source>
        <dbReference type="SAM" id="Phobius"/>
    </source>
</evidence>
<keyword evidence="1" id="KW-1133">Transmembrane helix</keyword>